<keyword evidence="2" id="KW-1185">Reference proteome</keyword>
<dbReference type="PANTHER" id="PTHR28037:SF1">
    <property type="entry name" value="ALCOHOL O-ACETYLTRANSFERASE 1-RELATED"/>
    <property type="match status" value="1"/>
</dbReference>
<comment type="caution">
    <text evidence="1">The sequence shown here is derived from an EMBL/GenBank/DDBJ whole genome shotgun (WGS) entry which is preliminary data.</text>
</comment>
<gene>
    <name evidence="1" type="ORF">C7M84_008226</name>
</gene>
<dbReference type="OrthoDB" id="6347961at2759"/>
<reference evidence="1 2" key="2">
    <citation type="submission" date="2019-01" db="EMBL/GenBank/DDBJ databases">
        <title>The decoding of complex shrimp genome reveals the adaptation for benthos swimmer, frequently molting mechanism and breeding impact on genome.</title>
        <authorList>
            <person name="Sun Y."/>
            <person name="Gao Y."/>
            <person name="Yu Y."/>
        </authorList>
    </citation>
    <scope>NUCLEOTIDE SEQUENCE [LARGE SCALE GENOMIC DNA]</scope>
    <source>
        <tissue evidence="1">Muscle</tissue>
    </source>
</reference>
<evidence type="ECO:0000313" key="1">
    <source>
        <dbReference type="EMBL" id="ROT73328.1"/>
    </source>
</evidence>
<evidence type="ECO:0000313" key="2">
    <source>
        <dbReference type="Proteomes" id="UP000283509"/>
    </source>
</evidence>
<protein>
    <submittedName>
        <fullName evidence="1">Uncharacterized protein</fullName>
    </submittedName>
</protein>
<organism evidence="1 2">
    <name type="scientific">Penaeus vannamei</name>
    <name type="common">Whiteleg shrimp</name>
    <name type="synonym">Litopenaeus vannamei</name>
    <dbReference type="NCBI Taxonomy" id="6689"/>
    <lineage>
        <taxon>Eukaryota</taxon>
        <taxon>Metazoa</taxon>
        <taxon>Ecdysozoa</taxon>
        <taxon>Arthropoda</taxon>
        <taxon>Crustacea</taxon>
        <taxon>Multicrustacea</taxon>
        <taxon>Malacostraca</taxon>
        <taxon>Eumalacostraca</taxon>
        <taxon>Eucarida</taxon>
        <taxon>Decapoda</taxon>
        <taxon>Dendrobranchiata</taxon>
        <taxon>Penaeoidea</taxon>
        <taxon>Penaeidae</taxon>
        <taxon>Penaeus</taxon>
    </lineage>
</organism>
<sequence>MLATRFGRLLRPCRLVISSSNKTKFSSGSGTQSHEVENGREFKWLWPAYREEEMFKAAHDIGCKSLIVCYRFNTVKPLDPGHVEQALRHFQRKVPNCRGFFKERDGKLWVCEDPNPDVDFECLEGAESSAIINEHINKPFRGDRSPTWKARLVPVPADAPCAMPEIQAAFPHQYDLVFMPHHSFMDGITIALSTGKLVGLLNDLIAGRPVNDEPFGVYLNNEEIGKIDEGIAKDLEKEPEKLESAKQEILACDTPPILCKAFPPPGGKPATKFVNQIINQKSLASFTAKCKANGVTFNSGMEAVINTAIIEMVREAGVEGESHHMSINLATDLRRYMKRRPLPIYGLHVRPTVHRIETPFDVRDNFWDYTRKFHQRLSVLLKSGDALQQTVVREMTLPQLPPVEYHAAGPKPLRDYGLTNVGDLTPIMPGVGEHLQQTSVSMFGCTHFFGFPMFHQIYSFRGHMPYTIGYDTSYISKETAGALMDRIVTLMHDLGTSP</sequence>
<proteinExistence type="predicted"/>
<dbReference type="PANTHER" id="PTHR28037">
    <property type="entry name" value="ALCOHOL O-ACETYLTRANSFERASE 1-RELATED"/>
    <property type="match status" value="1"/>
</dbReference>
<name>A0A3R7PPU5_PENVA</name>
<dbReference type="Gene3D" id="3.30.559.10">
    <property type="entry name" value="Chloramphenicol acetyltransferase-like domain"/>
    <property type="match status" value="1"/>
</dbReference>
<dbReference type="Proteomes" id="UP000283509">
    <property type="component" value="Unassembled WGS sequence"/>
</dbReference>
<dbReference type="AlphaFoldDB" id="A0A3R7PPU5"/>
<dbReference type="InterPro" id="IPR052058">
    <property type="entry name" value="Alcohol_O-acetyltransferase"/>
</dbReference>
<dbReference type="InterPro" id="IPR023213">
    <property type="entry name" value="CAT-like_dom_sf"/>
</dbReference>
<dbReference type="SUPFAM" id="SSF52777">
    <property type="entry name" value="CoA-dependent acyltransferases"/>
    <property type="match status" value="2"/>
</dbReference>
<reference evidence="1 2" key="1">
    <citation type="submission" date="2018-04" db="EMBL/GenBank/DDBJ databases">
        <authorList>
            <person name="Zhang X."/>
            <person name="Yuan J."/>
            <person name="Li F."/>
            <person name="Xiang J."/>
        </authorList>
    </citation>
    <scope>NUCLEOTIDE SEQUENCE [LARGE SCALE GENOMIC DNA]</scope>
    <source>
        <tissue evidence="1">Muscle</tissue>
    </source>
</reference>
<dbReference type="EMBL" id="QCYY01002036">
    <property type="protein sequence ID" value="ROT73328.1"/>
    <property type="molecule type" value="Genomic_DNA"/>
</dbReference>
<accession>A0A3R7PPU5</accession>